<feature type="transmembrane region" description="Helical" evidence="2">
    <location>
        <begin position="141"/>
        <end position="165"/>
    </location>
</feature>
<keyword evidence="2" id="KW-1133">Transmembrane helix</keyword>
<sequence>MSIATRRGSREEQILVEFKLPNQIDSPSSRLSEDFNDLEEGERDEESSIDNKESLVTMLLMSALTPIFYSVVVAVLLAVYTVFVGLQQVAFIVGWAGVEGREHGTFLITATCLNLVVYLAITKSFTGSRHRLTRLETASYFWVLFPIGLPSMAASLSLLVLGFVSDTAGDRGLQFRVMGMAFQTLSLAAVTAFWVLQVKDYVYVNMTLK</sequence>
<evidence type="ECO:0000256" key="2">
    <source>
        <dbReference type="SAM" id="Phobius"/>
    </source>
</evidence>
<accession>A0AAX4P4L9</accession>
<protein>
    <submittedName>
        <fullName evidence="3">Uncharacterized protein</fullName>
    </submittedName>
</protein>
<evidence type="ECO:0000256" key="1">
    <source>
        <dbReference type="SAM" id="MobiDB-lite"/>
    </source>
</evidence>
<feature type="transmembrane region" description="Helical" evidence="2">
    <location>
        <begin position="103"/>
        <end position="121"/>
    </location>
</feature>
<organism evidence="3 4">
    <name type="scientific">Chloropicon roscoffensis</name>
    <dbReference type="NCBI Taxonomy" id="1461544"/>
    <lineage>
        <taxon>Eukaryota</taxon>
        <taxon>Viridiplantae</taxon>
        <taxon>Chlorophyta</taxon>
        <taxon>Chloropicophyceae</taxon>
        <taxon>Chloropicales</taxon>
        <taxon>Chloropicaceae</taxon>
        <taxon>Chloropicon</taxon>
    </lineage>
</organism>
<keyword evidence="2" id="KW-0812">Transmembrane</keyword>
<reference evidence="3 4" key="1">
    <citation type="submission" date="2024-03" db="EMBL/GenBank/DDBJ databases">
        <title>Complete genome sequence of the green alga Chloropicon roscoffensis RCC1871.</title>
        <authorList>
            <person name="Lemieux C."/>
            <person name="Pombert J.-F."/>
            <person name="Otis C."/>
            <person name="Turmel M."/>
        </authorList>
    </citation>
    <scope>NUCLEOTIDE SEQUENCE [LARGE SCALE GENOMIC DNA]</scope>
    <source>
        <strain evidence="3 4">RCC1871</strain>
    </source>
</reference>
<dbReference type="AlphaFoldDB" id="A0AAX4P4L9"/>
<feature type="transmembrane region" description="Helical" evidence="2">
    <location>
        <begin position="58"/>
        <end position="83"/>
    </location>
</feature>
<evidence type="ECO:0000313" key="4">
    <source>
        <dbReference type="Proteomes" id="UP001472866"/>
    </source>
</evidence>
<feature type="region of interest" description="Disordered" evidence="1">
    <location>
        <begin position="24"/>
        <end position="49"/>
    </location>
</feature>
<dbReference type="EMBL" id="CP151503">
    <property type="protein sequence ID" value="WZN60842.1"/>
    <property type="molecule type" value="Genomic_DNA"/>
</dbReference>
<feature type="compositionally biased region" description="Acidic residues" evidence="1">
    <location>
        <begin position="34"/>
        <end position="48"/>
    </location>
</feature>
<gene>
    <name evidence="3" type="ORF">HKI87_03g23760</name>
</gene>
<feature type="transmembrane region" description="Helical" evidence="2">
    <location>
        <begin position="177"/>
        <end position="196"/>
    </location>
</feature>
<keyword evidence="4" id="KW-1185">Reference proteome</keyword>
<keyword evidence="2" id="KW-0472">Membrane</keyword>
<proteinExistence type="predicted"/>
<dbReference type="Proteomes" id="UP001472866">
    <property type="component" value="Chromosome 03"/>
</dbReference>
<evidence type="ECO:0000313" key="3">
    <source>
        <dbReference type="EMBL" id="WZN60842.1"/>
    </source>
</evidence>
<name>A0AAX4P4L9_9CHLO</name>